<dbReference type="SMART" id="SM00530">
    <property type="entry name" value="HTH_XRE"/>
    <property type="match status" value="1"/>
</dbReference>
<sequence length="384" mass="40583">MAMTVGRYLKTERESQGQDLTQVAEMLRVHRSYLQAIEDGEIDQLPGPTYAVGFVRAYADHLGLDRNKVAERFKEEGKIPKQRAELILPTPLPEGQIPSLAVLLIAAVLLSVAYGGWVFVSSPDGDIAEMVPALSDRFAALVDDGEGKDEEKVKAVQAAAPAEMTTESESDKAKQEIFAPPPTVSSESDSAPPKPEAMDTASTESVSEAVLGTASAAAEKPMADPETEPRLANTTATSDASSTAAAETKFASVVTTAENNSATSAIAAPTVVVAPTALQTSEGDGPRVYGESSDGSRITIRTIVDSWVEVRDGEGELLFTQVLREGDQYHVPDRLGLTLVTGNAGGLEFAVDGEKVSEIGPLGAVRRNVRLEPQALKEGTASNF</sequence>
<dbReference type="Pfam" id="PF13413">
    <property type="entry name" value="HTH_25"/>
    <property type="match status" value="1"/>
</dbReference>
<dbReference type="CDD" id="cd00093">
    <property type="entry name" value="HTH_XRE"/>
    <property type="match status" value="1"/>
</dbReference>
<keyword evidence="2" id="KW-0812">Transmembrane</keyword>
<dbReference type="SUPFAM" id="SSF47413">
    <property type="entry name" value="lambda repressor-like DNA-binding domains"/>
    <property type="match status" value="1"/>
</dbReference>
<dbReference type="InterPro" id="IPR010982">
    <property type="entry name" value="Lambda_DNA-bd_dom_sf"/>
</dbReference>
<evidence type="ECO:0000256" key="2">
    <source>
        <dbReference type="SAM" id="Phobius"/>
    </source>
</evidence>
<dbReference type="InterPro" id="IPR050400">
    <property type="entry name" value="Bact_Cytoskel_RodZ"/>
</dbReference>
<name>E0XSP9_9PROT</name>
<reference evidence="4" key="1">
    <citation type="journal article" date="2011" name="Environ. Microbiol.">
        <title>Time-series analyses of Monterey Bay coastal microbial picoplankton using a 'genome proxy' microarray.</title>
        <authorList>
            <person name="Rich V.I."/>
            <person name="Pham V.D."/>
            <person name="Eppley J."/>
            <person name="Shi Y."/>
            <person name="DeLong E.F."/>
        </authorList>
    </citation>
    <scope>NUCLEOTIDE SEQUENCE</scope>
</reference>
<feature type="compositionally biased region" description="Low complexity" evidence="1">
    <location>
        <begin position="234"/>
        <end position="245"/>
    </location>
</feature>
<keyword evidence="2" id="KW-0472">Membrane</keyword>
<dbReference type="GO" id="GO:0003677">
    <property type="term" value="F:DNA binding"/>
    <property type="evidence" value="ECO:0007669"/>
    <property type="project" value="InterPro"/>
</dbReference>
<dbReference type="EMBL" id="GU474864">
    <property type="protein sequence ID" value="ADI17440.1"/>
    <property type="molecule type" value="Genomic_DNA"/>
</dbReference>
<feature type="region of interest" description="Disordered" evidence="1">
    <location>
        <begin position="145"/>
        <end position="245"/>
    </location>
</feature>
<evidence type="ECO:0000313" key="4">
    <source>
        <dbReference type="EMBL" id="ADI17440.1"/>
    </source>
</evidence>
<accession>E0XSP9</accession>
<dbReference type="Gene3D" id="1.10.260.40">
    <property type="entry name" value="lambda repressor-like DNA-binding domains"/>
    <property type="match status" value="1"/>
</dbReference>
<dbReference type="AlphaFoldDB" id="E0XSP9"/>
<evidence type="ECO:0000256" key="1">
    <source>
        <dbReference type="SAM" id="MobiDB-lite"/>
    </source>
</evidence>
<feature type="transmembrane region" description="Helical" evidence="2">
    <location>
        <begin position="100"/>
        <end position="120"/>
    </location>
</feature>
<keyword evidence="2" id="KW-1133">Transmembrane helix</keyword>
<proteinExistence type="predicted"/>
<dbReference type="PANTHER" id="PTHR34475">
    <property type="match status" value="1"/>
</dbReference>
<protein>
    <submittedName>
        <fullName evidence="4">Uncharacterized protein conserved in bacteria</fullName>
    </submittedName>
</protein>
<dbReference type="PANTHER" id="PTHR34475:SF1">
    <property type="entry name" value="CYTOSKELETON PROTEIN RODZ"/>
    <property type="match status" value="1"/>
</dbReference>
<dbReference type="Pfam" id="PF13464">
    <property type="entry name" value="RodZ_C"/>
    <property type="match status" value="1"/>
</dbReference>
<evidence type="ECO:0000259" key="3">
    <source>
        <dbReference type="SMART" id="SM00530"/>
    </source>
</evidence>
<dbReference type="InterPro" id="IPR025194">
    <property type="entry name" value="RodZ-like_C"/>
</dbReference>
<organism evidence="4">
    <name type="scientific">uncultured Rhodospirillales bacterium HF0070_31K06</name>
    <dbReference type="NCBI Taxonomy" id="710786"/>
    <lineage>
        <taxon>Bacteria</taxon>
        <taxon>Pseudomonadati</taxon>
        <taxon>Pseudomonadota</taxon>
        <taxon>Alphaproteobacteria</taxon>
        <taxon>Rhodospirillales</taxon>
        <taxon>environmental samples</taxon>
    </lineage>
</organism>
<feature type="domain" description="HTH cro/C1-type" evidence="3">
    <location>
        <begin position="8"/>
        <end position="69"/>
    </location>
</feature>
<dbReference type="InterPro" id="IPR001387">
    <property type="entry name" value="Cro/C1-type_HTH"/>
</dbReference>